<accession>A0A5A8C2S9</accession>
<dbReference type="Proteomes" id="UP000322899">
    <property type="component" value="Unassembled WGS sequence"/>
</dbReference>
<evidence type="ECO:0000313" key="7">
    <source>
        <dbReference type="EMBL" id="KAA0150925.1"/>
    </source>
</evidence>
<dbReference type="CDD" id="cd00387">
    <property type="entry name" value="Ribosomal_L7_L12"/>
    <property type="match status" value="1"/>
</dbReference>
<dbReference type="Pfam" id="PF00542">
    <property type="entry name" value="Ribosomal_L12"/>
    <property type="match status" value="1"/>
</dbReference>
<dbReference type="InterPro" id="IPR000206">
    <property type="entry name" value="Ribosomal_bL12"/>
</dbReference>
<reference evidence="10 11" key="1">
    <citation type="submission" date="2019-07" db="EMBL/GenBank/DDBJ databases">
        <title>Genomes of Cafeteria roenbergensis.</title>
        <authorList>
            <person name="Fischer M.G."/>
            <person name="Hackl T."/>
            <person name="Roman M."/>
        </authorList>
    </citation>
    <scope>NUCLEOTIDE SEQUENCE [LARGE SCALE GENOMIC DNA]</scope>
    <source>
        <strain evidence="6 11">BVI</strain>
        <strain evidence="7 13">Cflag</strain>
        <strain evidence="9 10">E4-10P</strain>
        <strain evidence="8 12">RCC970-E3</strain>
    </source>
</reference>
<dbReference type="GO" id="GO:0006412">
    <property type="term" value="P:translation"/>
    <property type="evidence" value="ECO:0007669"/>
    <property type="project" value="InterPro"/>
</dbReference>
<dbReference type="Proteomes" id="UP000323011">
    <property type="component" value="Unassembled WGS sequence"/>
</dbReference>
<feature type="domain" description="Large ribosomal subunit protein bL12 oligomerization" evidence="5">
    <location>
        <begin position="98"/>
        <end position="141"/>
    </location>
</feature>
<dbReference type="GO" id="GO:0003735">
    <property type="term" value="F:structural constituent of ribosome"/>
    <property type="evidence" value="ECO:0007669"/>
    <property type="project" value="InterPro"/>
</dbReference>
<sequence>MAVAAIASRVSRSARLASSVPCAEAMVGARAAAFAVRPRAGAFARMQQGRWAHVSAPVRSAEDELGAQPKPLKEAAEEADAQFSLGDPMATKPSDPEIDALADRIASLSLLQVVMLTESLKEKLGVDADMLMSMGGGGGGGGMMMGGGGGGGGGGGDAEEAAPVVEKTAFDVMLKGYDAKAKIKVIKEVRAITGLGLKEAKELVESAPAAIKKDIKKEEAEELMAKLKEIGAEIEIE</sequence>
<gene>
    <name evidence="9" type="ORF">FNF27_01431</name>
    <name evidence="8" type="ORF">FNF28_00157</name>
    <name evidence="6" type="ORF">FNF29_07585</name>
    <name evidence="7" type="ORF">FNF31_06926</name>
</gene>
<evidence type="ECO:0000313" key="11">
    <source>
        <dbReference type="Proteomes" id="UP000323011"/>
    </source>
</evidence>
<organism evidence="6 11">
    <name type="scientific">Cafeteria roenbergensis</name>
    <name type="common">Marine flagellate</name>
    <dbReference type="NCBI Taxonomy" id="33653"/>
    <lineage>
        <taxon>Eukaryota</taxon>
        <taxon>Sar</taxon>
        <taxon>Stramenopiles</taxon>
        <taxon>Bigyra</taxon>
        <taxon>Opalozoa</taxon>
        <taxon>Bicosoecida</taxon>
        <taxon>Cafeteriaceae</taxon>
        <taxon>Cafeteria</taxon>
    </lineage>
</organism>
<evidence type="ECO:0008006" key="14">
    <source>
        <dbReference type="Google" id="ProtNLM"/>
    </source>
</evidence>
<evidence type="ECO:0000256" key="2">
    <source>
        <dbReference type="ARBA" id="ARBA00022980"/>
    </source>
</evidence>
<dbReference type="Proteomes" id="UP000324907">
    <property type="component" value="Unassembled WGS sequence"/>
</dbReference>
<dbReference type="AlphaFoldDB" id="A0A5A8C2S9"/>
<dbReference type="EMBL" id="VLTN01000072">
    <property type="protein sequence ID" value="KAA0147095.1"/>
    <property type="molecule type" value="Genomic_DNA"/>
</dbReference>
<dbReference type="GO" id="GO:0005840">
    <property type="term" value="C:ribosome"/>
    <property type="evidence" value="ECO:0007669"/>
    <property type="project" value="UniProtKB-KW"/>
</dbReference>
<dbReference type="OrthoDB" id="250175at2759"/>
<dbReference type="InterPro" id="IPR013823">
    <property type="entry name" value="Ribosomal_bL12_C"/>
</dbReference>
<dbReference type="NCBIfam" id="TIGR00855">
    <property type="entry name" value="L12"/>
    <property type="match status" value="1"/>
</dbReference>
<dbReference type="InterPro" id="IPR036235">
    <property type="entry name" value="Ribosomal_bL12_oligo_N_sf"/>
</dbReference>
<protein>
    <recommendedName>
        <fullName evidence="14">Ribosomal protein L7/L12 C-terminal domain-containing protein</fullName>
    </recommendedName>
</protein>
<dbReference type="PANTHER" id="PTHR45987:SF4">
    <property type="entry name" value="LARGE RIBOSOMAL SUBUNIT PROTEIN BL12M"/>
    <property type="match status" value="1"/>
</dbReference>
<evidence type="ECO:0000259" key="4">
    <source>
        <dbReference type="Pfam" id="PF00542"/>
    </source>
</evidence>
<name>A0A5A8C2S9_CAFRO</name>
<evidence type="ECO:0000259" key="5">
    <source>
        <dbReference type="Pfam" id="PF16320"/>
    </source>
</evidence>
<dbReference type="Proteomes" id="UP000325113">
    <property type="component" value="Unassembled WGS sequence"/>
</dbReference>
<dbReference type="EMBL" id="VLTL01000002">
    <property type="protein sequence ID" value="KAA0172154.1"/>
    <property type="molecule type" value="Genomic_DNA"/>
</dbReference>
<dbReference type="SUPFAM" id="SSF48300">
    <property type="entry name" value="Ribosomal protein L7/12, oligomerisation (N-terminal) domain"/>
    <property type="match status" value="1"/>
</dbReference>
<dbReference type="Gene3D" id="1.20.5.710">
    <property type="entry name" value="Single helix bin"/>
    <property type="match status" value="1"/>
</dbReference>
<dbReference type="EMBL" id="VLTO01000005">
    <property type="protein sequence ID" value="KAA0177101.1"/>
    <property type="molecule type" value="Genomic_DNA"/>
</dbReference>
<dbReference type="Pfam" id="PF16320">
    <property type="entry name" value="Ribosomal_L12_N"/>
    <property type="match status" value="1"/>
</dbReference>
<dbReference type="GO" id="GO:0005737">
    <property type="term" value="C:cytoplasm"/>
    <property type="evidence" value="ECO:0007669"/>
    <property type="project" value="UniProtKB-ARBA"/>
</dbReference>
<proteinExistence type="inferred from homology"/>
<dbReference type="GO" id="GO:0003729">
    <property type="term" value="F:mRNA binding"/>
    <property type="evidence" value="ECO:0007669"/>
    <property type="project" value="TreeGrafter"/>
</dbReference>
<evidence type="ECO:0000256" key="3">
    <source>
        <dbReference type="ARBA" id="ARBA00023274"/>
    </source>
</evidence>
<feature type="domain" description="Large ribosomal subunit protein bL12 C-terminal" evidence="4">
    <location>
        <begin position="170"/>
        <end position="237"/>
    </location>
</feature>
<keyword evidence="11" id="KW-1185">Reference proteome</keyword>
<dbReference type="Gene3D" id="3.30.1390.10">
    <property type="match status" value="1"/>
</dbReference>
<dbReference type="OMA" id="NELPIMM"/>
<evidence type="ECO:0000313" key="9">
    <source>
        <dbReference type="EMBL" id="KAA0177101.1"/>
    </source>
</evidence>
<comment type="similarity">
    <text evidence="1">Belongs to the bacterial ribosomal protein bL12 family.</text>
</comment>
<keyword evidence="2" id="KW-0689">Ribosomal protein</keyword>
<keyword evidence="3" id="KW-0687">Ribonucleoprotein</keyword>
<dbReference type="InterPro" id="IPR008932">
    <property type="entry name" value="Ribosomal_bL12_oligo"/>
</dbReference>
<evidence type="ECO:0000313" key="12">
    <source>
        <dbReference type="Proteomes" id="UP000324907"/>
    </source>
</evidence>
<dbReference type="EMBL" id="VLTM01000119">
    <property type="protein sequence ID" value="KAA0150925.1"/>
    <property type="molecule type" value="Genomic_DNA"/>
</dbReference>
<evidence type="ECO:0000313" key="6">
    <source>
        <dbReference type="EMBL" id="KAA0147095.1"/>
    </source>
</evidence>
<dbReference type="GO" id="GO:1990904">
    <property type="term" value="C:ribonucleoprotein complex"/>
    <property type="evidence" value="ECO:0007669"/>
    <property type="project" value="UniProtKB-KW"/>
</dbReference>
<evidence type="ECO:0000256" key="1">
    <source>
        <dbReference type="ARBA" id="ARBA00007197"/>
    </source>
</evidence>
<dbReference type="HAMAP" id="MF_00368">
    <property type="entry name" value="Ribosomal_bL12"/>
    <property type="match status" value="1"/>
</dbReference>
<evidence type="ECO:0000313" key="13">
    <source>
        <dbReference type="Proteomes" id="UP000325113"/>
    </source>
</evidence>
<evidence type="ECO:0000313" key="8">
    <source>
        <dbReference type="EMBL" id="KAA0172154.1"/>
    </source>
</evidence>
<evidence type="ECO:0000313" key="10">
    <source>
        <dbReference type="Proteomes" id="UP000322899"/>
    </source>
</evidence>
<dbReference type="SUPFAM" id="SSF54736">
    <property type="entry name" value="ClpS-like"/>
    <property type="match status" value="1"/>
</dbReference>
<dbReference type="InterPro" id="IPR014719">
    <property type="entry name" value="Ribosomal_bL12_C/ClpS-like"/>
</dbReference>
<dbReference type="FunFam" id="3.30.1390.10:FF:000001">
    <property type="entry name" value="50S ribosomal protein L7/L12"/>
    <property type="match status" value="1"/>
</dbReference>
<dbReference type="PANTHER" id="PTHR45987">
    <property type="entry name" value="39S RIBOSOMAL PROTEIN L12"/>
    <property type="match status" value="1"/>
</dbReference>
<comment type="caution">
    <text evidence="6">The sequence shown here is derived from an EMBL/GenBank/DDBJ whole genome shotgun (WGS) entry which is preliminary data.</text>
</comment>